<dbReference type="EMBL" id="AWUE01008573">
    <property type="protein sequence ID" value="OMP12629.1"/>
    <property type="molecule type" value="Genomic_DNA"/>
</dbReference>
<sequence>MAQDTRRGQLAMRIRVGSIRSPDTVATGIRLFYADMRALSQVGNQRAAFPSHPSRKSKSLKIKL</sequence>
<evidence type="ECO:0000313" key="3">
    <source>
        <dbReference type="Proteomes" id="UP000187203"/>
    </source>
</evidence>
<keyword evidence="3" id="KW-1185">Reference proteome</keyword>
<name>A0A1R3L012_9ROSI</name>
<reference evidence="3" key="1">
    <citation type="submission" date="2013-09" db="EMBL/GenBank/DDBJ databases">
        <title>Corchorus olitorius genome sequencing.</title>
        <authorList>
            <person name="Alam M."/>
            <person name="Haque M.S."/>
            <person name="Islam M.S."/>
            <person name="Emdad E.M."/>
            <person name="Islam M.M."/>
            <person name="Ahmed B."/>
            <person name="Halim A."/>
            <person name="Hossen Q.M.M."/>
            <person name="Hossain M.Z."/>
            <person name="Ahmed R."/>
            <person name="Khan M.M."/>
            <person name="Islam R."/>
            <person name="Rashid M.M."/>
            <person name="Khan S.A."/>
            <person name="Rahman M.S."/>
            <person name="Alam M."/>
            <person name="Yahiya A.S."/>
            <person name="Khan M.S."/>
            <person name="Azam M.S."/>
            <person name="Haque T."/>
            <person name="Lashkar M.Z.H."/>
            <person name="Akhand A.I."/>
            <person name="Morshed G."/>
            <person name="Roy S."/>
            <person name="Uddin K.S."/>
            <person name="Rabeya T."/>
            <person name="Hossain A.S."/>
            <person name="Chowdhury A."/>
            <person name="Snigdha A.R."/>
            <person name="Mortoza M.S."/>
            <person name="Matin S.A."/>
            <person name="Hoque S.M.E."/>
            <person name="Islam M.K."/>
            <person name="Roy D.K."/>
            <person name="Haider R."/>
            <person name="Moosa M.M."/>
            <person name="Elias S.M."/>
            <person name="Hasan A.M."/>
            <person name="Jahan S."/>
            <person name="Shafiuddin M."/>
            <person name="Mahmood N."/>
            <person name="Shommy N.S."/>
        </authorList>
    </citation>
    <scope>NUCLEOTIDE SEQUENCE [LARGE SCALE GENOMIC DNA]</scope>
    <source>
        <strain evidence="3">cv. O-4</strain>
    </source>
</reference>
<organism evidence="2 3">
    <name type="scientific">Corchorus olitorius</name>
    <dbReference type="NCBI Taxonomy" id="93759"/>
    <lineage>
        <taxon>Eukaryota</taxon>
        <taxon>Viridiplantae</taxon>
        <taxon>Streptophyta</taxon>
        <taxon>Embryophyta</taxon>
        <taxon>Tracheophyta</taxon>
        <taxon>Spermatophyta</taxon>
        <taxon>Magnoliopsida</taxon>
        <taxon>eudicotyledons</taxon>
        <taxon>Gunneridae</taxon>
        <taxon>Pentapetalae</taxon>
        <taxon>rosids</taxon>
        <taxon>malvids</taxon>
        <taxon>Malvales</taxon>
        <taxon>Malvaceae</taxon>
        <taxon>Grewioideae</taxon>
        <taxon>Apeibeae</taxon>
        <taxon>Corchorus</taxon>
    </lineage>
</organism>
<comment type="caution">
    <text evidence="2">The sequence shown here is derived from an EMBL/GenBank/DDBJ whole genome shotgun (WGS) entry which is preliminary data.</text>
</comment>
<gene>
    <name evidence="2" type="ORF">COLO4_02941</name>
</gene>
<evidence type="ECO:0000256" key="1">
    <source>
        <dbReference type="SAM" id="MobiDB-lite"/>
    </source>
</evidence>
<proteinExistence type="predicted"/>
<dbReference type="Proteomes" id="UP000187203">
    <property type="component" value="Unassembled WGS sequence"/>
</dbReference>
<protein>
    <submittedName>
        <fullName evidence="2">Uncharacterized protein</fullName>
    </submittedName>
</protein>
<evidence type="ECO:0000313" key="2">
    <source>
        <dbReference type="EMBL" id="OMP12629.1"/>
    </source>
</evidence>
<accession>A0A1R3L012</accession>
<feature type="region of interest" description="Disordered" evidence="1">
    <location>
        <begin position="44"/>
        <end position="64"/>
    </location>
</feature>
<dbReference type="AlphaFoldDB" id="A0A1R3L012"/>
<feature type="compositionally biased region" description="Basic residues" evidence="1">
    <location>
        <begin position="53"/>
        <end position="64"/>
    </location>
</feature>